<dbReference type="Pfam" id="PF05860">
    <property type="entry name" value="TPS"/>
    <property type="match status" value="1"/>
</dbReference>
<gene>
    <name evidence="3" type="ORF">IQ276_00275</name>
</gene>
<dbReference type="EMBL" id="JADEXS010000002">
    <property type="protein sequence ID" value="MBE9020944.1"/>
    <property type="molecule type" value="Genomic_DNA"/>
</dbReference>
<dbReference type="SUPFAM" id="SSF51126">
    <property type="entry name" value="Pectin lyase-like"/>
    <property type="match status" value="2"/>
</dbReference>
<feature type="chain" id="PRO_5035256935" evidence="1">
    <location>
        <begin position="21"/>
        <end position="758"/>
    </location>
</feature>
<feature type="signal peptide" evidence="1">
    <location>
        <begin position="1"/>
        <end position="20"/>
    </location>
</feature>
<dbReference type="InterPro" id="IPR012334">
    <property type="entry name" value="Pectin_lyas_fold"/>
</dbReference>
<accession>A0A8J6ZT61</accession>
<keyword evidence="1" id="KW-0732">Signal</keyword>
<dbReference type="Gene3D" id="2.160.20.10">
    <property type="entry name" value="Single-stranded right-handed beta-helix, Pectin lyase-like"/>
    <property type="match status" value="2"/>
</dbReference>
<evidence type="ECO:0000313" key="4">
    <source>
        <dbReference type="Proteomes" id="UP000622533"/>
    </source>
</evidence>
<dbReference type="AlphaFoldDB" id="A0A8J6ZT61"/>
<organism evidence="3 4">
    <name type="scientific">Desmonostoc muscorum LEGE 12446</name>
    <dbReference type="NCBI Taxonomy" id="1828758"/>
    <lineage>
        <taxon>Bacteria</taxon>
        <taxon>Bacillati</taxon>
        <taxon>Cyanobacteriota</taxon>
        <taxon>Cyanophyceae</taxon>
        <taxon>Nostocales</taxon>
        <taxon>Nostocaceae</taxon>
        <taxon>Desmonostoc</taxon>
    </lineage>
</organism>
<dbReference type="SMART" id="SM00912">
    <property type="entry name" value="Haemagg_act"/>
    <property type="match status" value="1"/>
</dbReference>
<dbReference type="InterPro" id="IPR011050">
    <property type="entry name" value="Pectin_lyase_fold/virulence"/>
</dbReference>
<comment type="caution">
    <text evidence="3">The sequence shown here is derived from an EMBL/GenBank/DDBJ whole genome shotgun (WGS) entry which is preliminary data.</text>
</comment>
<evidence type="ECO:0000313" key="3">
    <source>
        <dbReference type="EMBL" id="MBE9020944.1"/>
    </source>
</evidence>
<proteinExistence type="predicted"/>
<sequence>MDCLRIIGILVAWSSLQAIAFAQIAPDGSLGGEQSQVAQGTVQEAPAKLIEGGARRGTNLFHSFSDFNVGNLERVYFNNPTGVENILSRVTGSNPSTILGTLGVNGNANLFLINANGIVFGANARLDIRGSFLIGTADSLKFDNGFGFSASNPLAPPLLTVNVPLGLQYGANPGSVRVQGVRQNALQVATGQTLALVGGDVLLEGGNLTAPGGRIELGSVAAGSLVSITPINPGWELGYQGVQQFQDIRLTQDARVNANGNSGGGIQLQGRRISILDGAQVFVMTQGSKAGKNVTLRATELLEVISDPLTGKTIRVAAETSRGATGNAGNLTIETENLRVVDGAVISANTFGAGKGGDLTVRAKSIEVIGANALAFGTNPSSRIPSSLVTQVNQNATGNAGNLTIETESLRVSDGGLISVGTFEVGNGGNLTIRAKSIEVIGFNQGARFISSLSAQTFARAIGNAGDIIIVTDRLNIANRGEIRTTSEGSGRAGNMTMQANSQITLADEGRIIANTNTLQGNITLTTPLLLMRRGGSITTNAAGTGTGGNINIDAGFIVSAPNENNDIIANAFGGSGGKIAISAQSIFEFNLRTREDLQRLLNTTNPLGLDPRLLASNDITAFSQANPAIDTGIITLQTSNLDPTRGLTTLPTDFTDISQLIATTCPADRGSSFTITGRGGIPEDPRQPLMGEVIWQDERVVREHGGAKAVEEVPGVAIAEAQGWIVDRSGAVVLVAQQPQKSLGLTYPVCATSNTNS</sequence>
<protein>
    <submittedName>
        <fullName evidence="3">Filamentous hemagglutinin N-terminal domain-containing protein</fullName>
    </submittedName>
</protein>
<name>A0A8J6ZT61_DESMC</name>
<keyword evidence="4" id="KW-1185">Reference proteome</keyword>
<dbReference type="InterPro" id="IPR008638">
    <property type="entry name" value="FhaB/CdiA-like_TPS"/>
</dbReference>
<dbReference type="Proteomes" id="UP000622533">
    <property type="component" value="Unassembled WGS sequence"/>
</dbReference>
<evidence type="ECO:0000256" key="1">
    <source>
        <dbReference type="SAM" id="SignalP"/>
    </source>
</evidence>
<dbReference type="NCBIfam" id="TIGR01901">
    <property type="entry name" value="adhes_NPXG"/>
    <property type="match status" value="1"/>
</dbReference>
<evidence type="ECO:0000259" key="2">
    <source>
        <dbReference type="SMART" id="SM00912"/>
    </source>
</evidence>
<feature type="domain" description="Filamentous haemagglutinin FhaB/tRNA nuclease CdiA-like TPS" evidence="2">
    <location>
        <begin position="34"/>
        <end position="143"/>
    </location>
</feature>
<reference evidence="3" key="1">
    <citation type="submission" date="2020-10" db="EMBL/GenBank/DDBJ databases">
        <authorList>
            <person name="Castelo-Branco R."/>
            <person name="Eusebio N."/>
            <person name="Adriana R."/>
            <person name="Vieira A."/>
            <person name="Brugerolle De Fraissinette N."/>
            <person name="Rezende De Castro R."/>
            <person name="Schneider M.P."/>
            <person name="Vasconcelos V."/>
            <person name="Leao P.N."/>
        </authorList>
    </citation>
    <scope>NUCLEOTIDE SEQUENCE</scope>
    <source>
        <strain evidence="3">LEGE 12446</strain>
    </source>
</reference>